<gene>
    <name evidence="2" type="ORF">ZIOFF_039097</name>
</gene>
<feature type="transmembrane region" description="Helical" evidence="1">
    <location>
        <begin position="180"/>
        <end position="201"/>
    </location>
</feature>
<accession>A0A8J5GAQ9</accession>
<evidence type="ECO:0000313" key="3">
    <source>
        <dbReference type="Proteomes" id="UP000734854"/>
    </source>
</evidence>
<keyword evidence="1" id="KW-0472">Membrane</keyword>
<dbReference type="PANTHER" id="PTHR33372:SF2">
    <property type="entry name" value="PROTEIN CHAPERONE-LIKE PROTEIN OF POR1, CHLOROPLASTIC"/>
    <property type="match status" value="1"/>
</dbReference>
<sequence>MNVWDPYQHLGMTRDASEEEILEAQNFLLKQYGGHESSYESIEAAFEKILMANFRKRKRDAFEEEILEAQKLSPETIWTLFLFGFMAVWSVMNSSETGPAFQHAQYRTWKAVAEADAKVVSMMRQSSTRWVLKWRYRPIHASGSDFNGATRLAHTKGNVRSDFNYSVITSLEMTIMEGPLLVVMGLSLLLGSIGLLGEYCLTSRKKYICPLEKFGYLHLEPFLETYNLNQDYNPEEFLSVVPSQYFIKANRHLVSTSIA</sequence>
<dbReference type="EMBL" id="JACMSC010000011">
    <property type="protein sequence ID" value="KAG6499333.1"/>
    <property type="molecule type" value="Genomic_DNA"/>
</dbReference>
<keyword evidence="3" id="KW-1185">Reference proteome</keyword>
<dbReference type="AlphaFoldDB" id="A0A8J5GAQ9"/>
<keyword evidence="1" id="KW-0812">Transmembrane</keyword>
<dbReference type="PANTHER" id="PTHR33372">
    <property type="match status" value="1"/>
</dbReference>
<dbReference type="Proteomes" id="UP000734854">
    <property type="component" value="Unassembled WGS sequence"/>
</dbReference>
<dbReference type="InterPro" id="IPR021788">
    <property type="entry name" value="CPP1-like"/>
</dbReference>
<organism evidence="2 3">
    <name type="scientific">Zingiber officinale</name>
    <name type="common">Ginger</name>
    <name type="synonym">Amomum zingiber</name>
    <dbReference type="NCBI Taxonomy" id="94328"/>
    <lineage>
        <taxon>Eukaryota</taxon>
        <taxon>Viridiplantae</taxon>
        <taxon>Streptophyta</taxon>
        <taxon>Embryophyta</taxon>
        <taxon>Tracheophyta</taxon>
        <taxon>Spermatophyta</taxon>
        <taxon>Magnoliopsida</taxon>
        <taxon>Liliopsida</taxon>
        <taxon>Zingiberales</taxon>
        <taxon>Zingiberaceae</taxon>
        <taxon>Zingiber</taxon>
    </lineage>
</organism>
<name>A0A8J5GAQ9_ZINOF</name>
<dbReference type="GO" id="GO:0031969">
    <property type="term" value="C:chloroplast membrane"/>
    <property type="evidence" value="ECO:0007669"/>
    <property type="project" value="TreeGrafter"/>
</dbReference>
<comment type="caution">
    <text evidence="2">The sequence shown here is derived from an EMBL/GenBank/DDBJ whole genome shotgun (WGS) entry which is preliminary data.</text>
</comment>
<keyword evidence="1" id="KW-1133">Transmembrane helix</keyword>
<protein>
    <submittedName>
        <fullName evidence="2">Uncharacterized protein</fullName>
    </submittedName>
</protein>
<evidence type="ECO:0000313" key="2">
    <source>
        <dbReference type="EMBL" id="KAG6499333.1"/>
    </source>
</evidence>
<reference evidence="2 3" key="1">
    <citation type="submission" date="2020-08" db="EMBL/GenBank/DDBJ databases">
        <title>Plant Genome Project.</title>
        <authorList>
            <person name="Zhang R.-G."/>
        </authorList>
    </citation>
    <scope>NUCLEOTIDE SEQUENCE [LARGE SCALE GENOMIC DNA]</scope>
    <source>
        <tissue evidence="2">Rhizome</tissue>
    </source>
</reference>
<proteinExistence type="predicted"/>
<dbReference type="Pfam" id="PF11833">
    <property type="entry name" value="CPP1-like"/>
    <property type="match status" value="1"/>
</dbReference>
<evidence type="ECO:0000256" key="1">
    <source>
        <dbReference type="SAM" id="Phobius"/>
    </source>
</evidence>